<sequence length="97" mass="10841">MALSADSRQAIKNCSVPQQPLRKQRLVEVGSSREKQVTSGGEREARSTSANRSQWSADRYRLPCHSRPQKSEPCSLKMAGIKLEILMLPVKGMVLLF</sequence>
<reference evidence="2" key="1">
    <citation type="journal article" date="2022" name="bioRxiv">
        <title>Sequencing and chromosome-scale assembly of the giantPleurodeles waltlgenome.</title>
        <authorList>
            <person name="Brown T."/>
            <person name="Elewa A."/>
            <person name="Iarovenko S."/>
            <person name="Subramanian E."/>
            <person name="Araus A.J."/>
            <person name="Petzold A."/>
            <person name="Susuki M."/>
            <person name="Suzuki K.-i.T."/>
            <person name="Hayashi T."/>
            <person name="Toyoda A."/>
            <person name="Oliveira C."/>
            <person name="Osipova E."/>
            <person name="Leigh N.D."/>
            <person name="Simon A."/>
            <person name="Yun M.H."/>
        </authorList>
    </citation>
    <scope>NUCLEOTIDE SEQUENCE</scope>
    <source>
        <strain evidence="2">20211129_DDA</strain>
        <tissue evidence="2">Liver</tissue>
    </source>
</reference>
<dbReference type="AlphaFoldDB" id="A0AAV7NER8"/>
<keyword evidence="3" id="KW-1185">Reference proteome</keyword>
<proteinExistence type="predicted"/>
<gene>
    <name evidence="2" type="ORF">NDU88_002775</name>
</gene>
<evidence type="ECO:0000313" key="3">
    <source>
        <dbReference type="Proteomes" id="UP001066276"/>
    </source>
</evidence>
<evidence type="ECO:0000256" key="1">
    <source>
        <dbReference type="SAM" id="MobiDB-lite"/>
    </source>
</evidence>
<accession>A0AAV7NER8</accession>
<feature type="region of interest" description="Disordered" evidence="1">
    <location>
        <begin position="22"/>
        <end position="72"/>
    </location>
</feature>
<feature type="compositionally biased region" description="Polar residues" evidence="1">
    <location>
        <begin position="47"/>
        <end position="56"/>
    </location>
</feature>
<name>A0AAV7NER8_PLEWA</name>
<dbReference type="EMBL" id="JANPWB010000012">
    <property type="protein sequence ID" value="KAJ1114540.1"/>
    <property type="molecule type" value="Genomic_DNA"/>
</dbReference>
<protein>
    <submittedName>
        <fullName evidence="2">Uncharacterized protein</fullName>
    </submittedName>
</protein>
<organism evidence="2 3">
    <name type="scientific">Pleurodeles waltl</name>
    <name type="common">Iberian ribbed newt</name>
    <dbReference type="NCBI Taxonomy" id="8319"/>
    <lineage>
        <taxon>Eukaryota</taxon>
        <taxon>Metazoa</taxon>
        <taxon>Chordata</taxon>
        <taxon>Craniata</taxon>
        <taxon>Vertebrata</taxon>
        <taxon>Euteleostomi</taxon>
        <taxon>Amphibia</taxon>
        <taxon>Batrachia</taxon>
        <taxon>Caudata</taxon>
        <taxon>Salamandroidea</taxon>
        <taxon>Salamandridae</taxon>
        <taxon>Pleurodelinae</taxon>
        <taxon>Pleurodeles</taxon>
    </lineage>
</organism>
<feature type="compositionally biased region" description="Basic and acidic residues" evidence="1">
    <location>
        <begin position="31"/>
        <end position="46"/>
    </location>
</feature>
<evidence type="ECO:0000313" key="2">
    <source>
        <dbReference type="EMBL" id="KAJ1114540.1"/>
    </source>
</evidence>
<comment type="caution">
    <text evidence="2">The sequence shown here is derived from an EMBL/GenBank/DDBJ whole genome shotgun (WGS) entry which is preliminary data.</text>
</comment>
<dbReference type="Proteomes" id="UP001066276">
    <property type="component" value="Chromosome 8"/>
</dbReference>